<dbReference type="Proteomes" id="UP000603641">
    <property type="component" value="Unassembled WGS sequence"/>
</dbReference>
<dbReference type="InterPro" id="IPR050194">
    <property type="entry name" value="Glycosyltransferase_grp1"/>
</dbReference>
<comment type="caution">
    <text evidence="3">The sequence shown here is derived from an EMBL/GenBank/DDBJ whole genome shotgun (WGS) entry which is preliminary data.</text>
</comment>
<dbReference type="InterPro" id="IPR028098">
    <property type="entry name" value="Glyco_trans_4-like_N"/>
</dbReference>
<dbReference type="Pfam" id="PF13579">
    <property type="entry name" value="Glyco_trans_4_4"/>
    <property type="match status" value="1"/>
</dbReference>
<dbReference type="PANTHER" id="PTHR45947">
    <property type="entry name" value="SULFOQUINOVOSYL TRANSFERASE SQD2"/>
    <property type="match status" value="1"/>
</dbReference>
<sequence length="413" mass="46921">MRIILLSQHFPPEVGAPQIRLYEVSKELIKRGHQVEVVTAFPHHPHGIIPDEYKGKFYQFEEYEGIPVHRSWIYPSPKGSFWRRLMSYFSFTFSAFYSMIKAKKTDVIICTSPPLFLGITGYLSSKFKRAKFVFNVADIWPESAVELGILKNQKFIKMAEKLESFLYKKAWKIATATEGIADYMLKKGKKEESVFLLPNGVNTETFKPRAQNTDWLQKLGFEGKKVFTFAGRIGYAQGLDSVIKAAKIVEQTNPEIRFLFIGDGPEKEELIQLKQSIQAENVVFHDSVPVTEMPNIFSITDFSIVSLRNIALFQGARPSKIFPALSSGVPVLYCGVGESAKLIEDSGSGIIATPEDEKDIAKKIVHCASLDETAYSQYSKNGRDFVCREFSWSRIVDDLLENVQEFKKGREYE</sequence>
<organism evidence="3 4">
    <name type="scientific">Fictibacillus norfolkensis</name>
    <dbReference type="NCBI Taxonomy" id="2762233"/>
    <lineage>
        <taxon>Bacteria</taxon>
        <taxon>Bacillati</taxon>
        <taxon>Bacillota</taxon>
        <taxon>Bacilli</taxon>
        <taxon>Bacillales</taxon>
        <taxon>Fictibacillaceae</taxon>
        <taxon>Fictibacillus</taxon>
    </lineage>
</organism>
<evidence type="ECO:0000259" key="2">
    <source>
        <dbReference type="Pfam" id="PF13579"/>
    </source>
</evidence>
<proteinExistence type="predicted"/>
<dbReference type="RefSeq" id="WP_191752550.1">
    <property type="nucleotide sequence ID" value="NZ_JACSQM010000001.1"/>
</dbReference>
<evidence type="ECO:0000313" key="3">
    <source>
        <dbReference type="EMBL" id="MBD7963163.1"/>
    </source>
</evidence>
<dbReference type="Gene3D" id="3.40.50.2000">
    <property type="entry name" value="Glycogen Phosphorylase B"/>
    <property type="match status" value="2"/>
</dbReference>
<dbReference type="InterPro" id="IPR001296">
    <property type="entry name" value="Glyco_trans_1"/>
</dbReference>
<dbReference type="CDD" id="cd03794">
    <property type="entry name" value="GT4_WbuB-like"/>
    <property type="match status" value="1"/>
</dbReference>
<dbReference type="PANTHER" id="PTHR45947:SF3">
    <property type="entry name" value="SULFOQUINOVOSYL TRANSFERASE SQD2"/>
    <property type="match status" value="1"/>
</dbReference>
<name>A0ABR8SIE9_9BACL</name>
<dbReference type="SUPFAM" id="SSF53756">
    <property type="entry name" value="UDP-Glycosyltransferase/glycogen phosphorylase"/>
    <property type="match status" value="1"/>
</dbReference>
<evidence type="ECO:0000259" key="1">
    <source>
        <dbReference type="Pfam" id="PF00534"/>
    </source>
</evidence>
<accession>A0ABR8SIE9</accession>
<feature type="domain" description="Glycosyltransferase subfamily 4-like N-terminal" evidence="2">
    <location>
        <begin position="17"/>
        <end position="200"/>
    </location>
</feature>
<gene>
    <name evidence="3" type="ORF">H9648_03775</name>
</gene>
<keyword evidence="4" id="KW-1185">Reference proteome</keyword>
<protein>
    <submittedName>
        <fullName evidence="3">Glycosyltransferase family 4 protein</fullName>
    </submittedName>
</protein>
<dbReference type="EMBL" id="JACSQM010000001">
    <property type="protein sequence ID" value="MBD7963163.1"/>
    <property type="molecule type" value="Genomic_DNA"/>
</dbReference>
<reference evidence="3 4" key="1">
    <citation type="submission" date="2020-08" db="EMBL/GenBank/DDBJ databases">
        <title>A Genomic Blueprint of the Chicken Gut Microbiome.</title>
        <authorList>
            <person name="Gilroy R."/>
            <person name="Ravi A."/>
            <person name="Getino M."/>
            <person name="Pursley I."/>
            <person name="Horton D.L."/>
            <person name="Alikhan N.-F."/>
            <person name="Baker D."/>
            <person name="Gharbi K."/>
            <person name="Hall N."/>
            <person name="Watson M."/>
            <person name="Adriaenssens E.M."/>
            <person name="Foster-Nyarko E."/>
            <person name="Jarju S."/>
            <person name="Secka A."/>
            <person name="Antonio M."/>
            <person name="Oren A."/>
            <person name="Chaudhuri R."/>
            <person name="La Ragione R.M."/>
            <person name="Hildebrand F."/>
            <person name="Pallen M.J."/>
        </authorList>
    </citation>
    <scope>NUCLEOTIDE SEQUENCE [LARGE SCALE GENOMIC DNA]</scope>
    <source>
        <strain evidence="3 4">Sa2CUA10</strain>
    </source>
</reference>
<feature type="domain" description="Glycosyl transferase family 1" evidence="1">
    <location>
        <begin position="214"/>
        <end position="383"/>
    </location>
</feature>
<dbReference type="Pfam" id="PF00534">
    <property type="entry name" value="Glycos_transf_1"/>
    <property type="match status" value="1"/>
</dbReference>
<evidence type="ECO:0000313" key="4">
    <source>
        <dbReference type="Proteomes" id="UP000603641"/>
    </source>
</evidence>